<dbReference type="Proteomes" id="UP000694864">
    <property type="component" value="Chromosome 5"/>
</dbReference>
<sequence length="130" mass="14767">MLPKMKLVVLISFLLLPLCTSKFGDSYGDGFPHTVQYSVNMVEESIPEMIDYPKRGVNPNNDQKRNGWGRPVRPPPSPMNSKNHKVQQPPPQMNSKNHHVQPSPPKMNFKNDQTINGWGRPVRPSPPQMD</sequence>
<keyword evidence="3" id="KW-1185">Reference proteome</keyword>
<reference evidence="4" key="2">
    <citation type="submission" date="2025-08" db="UniProtKB">
        <authorList>
            <consortium name="RefSeq"/>
        </authorList>
    </citation>
    <scope>IDENTIFICATION</scope>
    <source>
        <tissue evidence="4">Leaf</tissue>
    </source>
</reference>
<feature type="signal peptide" evidence="2">
    <location>
        <begin position="1"/>
        <end position="21"/>
    </location>
</feature>
<keyword evidence="2" id="KW-0732">Signal</keyword>
<name>A0ABM0Z6T8_CAMSA</name>
<dbReference type="GeneID" id="104787361"/>
<evidence type="ECO:0000256" key="2">
    <source>
        <dbReference type="SAM" id="SignalP"/>
    </source>
</evidence>
<feature type="region of interest" description="Disordered" evidence="1">
    <location>
        <begin position="50"/>
        <end position="130"/>
    </location>
</feature>
<reference evidence="3" key="1">
    <citation type="journal article" date="2014" name="Nat. Commun.">
        <title>The emerging biofuel crop Camelina sativa retains a highly undifferentiated hexaploid genome structure.</title>
        <authorList>
            <person name="Kagale S."/>
            <person name="Koh C."/>
            <person name="Nixon J."/>
            <person name="Bollina V."/>
            <person name="Clarke W.E."/>
            <person name="Tuteja R."/>
            <person name="Spillane C."/>
            <person name="Robinson S.J."/>
            <person name="Links M.G."/>
            <person name="Clarke C."/>
            <person name="Higgins E.E."/>
            <person name="Huebert T."/>
            <person name="Sharpe A.G."/>
            <person name="Parkin I.A."/>
        </authorList>
    </citation>
    <scope>NUCLEOTIDE SEQUENCE [LARGE SCALE GENOMIC DNA]</scope>
    <source>
        <strain evidence="3">cv. DH55</strain>
    </source>
</reference>
<organism evidence="3 4">
    <name type="scientific">Camelina sativa</name>
    <name type="common">False flax</name>
    <name type="synonym">Myagrum sativum</name>
    <dbReference type="NCBI Taxonomy" id="90675"/>
    <lineage>
        <taxon>Eukaryota</taxon>
        <taxon>Viridiplantae</taxon>
        <taxon>Streptophyta</taxon>
        <taxon>Embryophyta</taxon>
        <taxon>Tracheophyta</taxon>
        <taxon>Spermatophyta</taxon>
        <taxon>Magnoliopsida</taxon>
        <taxon>eudicotyledons</taxon>
        <taxon>Gunneridae</taxon>
        <taxon>Pentapetalae</taxon>
        <taxon>rosids</taxon>
        <taxon>malvids</taxon>
        <taxon>Brassicales</taxon>
        <taxon>Brassicaceae</taxon>
        <taxon>Camelineae</taxon>
        <taxon>Camelina</taxon>
    </lineage>
</organism>
<gene>
    <name evidence="4" type="primary">LOC104787361</name>
</gene>
<accession>A0ABM0Z6T8</accession>
<protein>
    <submittedName>
        <fullName evidence="4">Uncharacterized protein LOC104787361</fullName>
    </submittedName>
</protein>
<evidence type="ECO:0000256" key="1">
    <source>
        <dbReference type="SAM" id="MobiDB-lite"/>
    </source>
</evidence>
<dbReference type="RefSeq" id="XP_010511238.1">
    <property type="nucleotide sequence ID" value="XM_010512936.2"/>
</dbReference>
<evidence type="ECO:0000313" key="3">
    <source>
        <dbReference type="Proteomes" id="UP000694864"/>
    </source>
</evidence>
<proteinExistence type="predicted"/>
<feature type="chain" id="PRO_5046647765" evidence="2">
    <location>
        <begin position="22"/>
        <end position="130"/>
    </location>
</feature>
<evidence type="ECO:0000313" key="4">
    <source>
        <dbReference type="RefSeq" id="XP_010511238.1"/>
    </source>
</evidence>